<dbReference type="InterPro" id="IPR005162">
    <property type="entry name" value="Retrotrans_gag_dom"/>
</dbReference>
<dbReference type="EMBL" id="LR862129">
    <property type="protein sequence ID" value="CAD1817169.1"/>
    <property type="molecule type" value="Genomic_DNA"/>
</dbReference>
<organism evidence="2">
    <name type="scientific">Ananas comosus var. bracteatus</name>
    <name type="common">red pineapple</name>
    <dbReference type="NCBI Taxonomy" id="296719"/>
    <lineage>
        <taxon>Eukaryota</taxon>
        <taxon>Viridiplantae</taxon>
        <taxon>Streptophyta</taxon>
        <taxon>Embryophyta</taxon>
        <taxon>Tracheophyta</taxon>
        <taxon>Spermatophyta</taxon>
        <taxon>Magnoliopsida</taxon>
        <taxon>Liliopsida</taxon>
        <taxon>Poales</taxon>
        <taxon>Bromeliaceae</taxon>
        <taxon>Bromelioideae</taxon>
        <taxon>Ananas</taxon>
    </lineage>
</organism>
<evidence type="ECO:0000313" key="2">
    <source>
        <dbReference type="EMBL" id="CAD1817169.1"/>
    </source>
</evidence>
<reference evidence="2" key="1">
    <citation type="submission" date="2020-07" db="EMBL/GenBank/DDBJ databases">
        <authorList>
            <person name="Lin J."/>
        </authorList>
    </citation>
    <scope>NUCLEOTIDE SEQUENCE</scope>
</reference>
<dbReference type="Pfam" id="PF03732">
    <property type="entry name" value="Retrotrans_gag"/>
    <property type="match status" value="1"/>
</dbReference>
<sequence>MLQRCVPEPQHFRGMRDEEIDNSLWHIERYIKALWLDDKEEKVQIASMYLTDDAMLWWRWRSTEAEKGLCQLKTWEDFVHELKAQFYPEHVEYLVGDNFDGSNIRKP</sequence>
<name>A0A6V7NF09_ANACO</name>
<gene>
    <name evidence="2" type="ORF">CB5_LOCUS380</name>
</gene>
<proteinExistence type="predicted"/>
<evidence type="ECO:0000259" key="1">
    <source>
        <dbReference type="Pfam" id="PF03732"/>
    </source>
</evidence>
<accession>A0A6V7NF09</accession>
<protein>
    <recommendedName>
        <fullName evidence="1">Retrotransposon gag domain-containing protein</fullName>
    </recommendedName>
</protein>
<feature type="domain" description="Retrotransposon gag" evidence="1">
    <location>
        <begin position="44"/>
        <end position="92"/>
    </location>
</feature>
<dbReference type="AlphaFoldDB" id="A0A6V7NF09"/>